<gene>
    <name evidence="2" type="ORF">GCM10010497_47720</name>
</gene>
<dbReference type="EMBL" id="BMSJ01000009">
    <property type="protein sequence ID" value="GGR39088.1"/>
    <property type="molecule type" value="Genomic_DNA"/>
</dbReference>
<name>A0AAV4KR67_9ACTN</name>
<evidence type="ECO:0000313" key="2">
    <source>
        <dbReference type="EMBL" id="GGR39088.1"/>
    </source>
</evidence>
<comment type="caution">
    <text evidence="2">The sequence shown here is derived from an EMBL/GenBank/DDBJ whole genome shotgun (WGS) entry which is preliminary data.</text>
</comment>
<reference evidence="2 3" key="1">
    <citation type="journal article" date="2014" name="Int. J. Syst. Evol. Microbiol.">
        <title>Complete genome sequence of Corynebacterium casei LMG S-19264T (=DSM 44701T), isolated from a smear-ripened cheese.</title>
        <authorList>
            <consortium name="US DOE Joint Genome Institute (JGI-PGF)"/>
            <person name="Walter F."/>
            <person name="Albersmeier A."/>
            <person name="Kalinowski J."/>
            <person name="Ruckert C."/>
        </authorList>
    </citation>
    <scope>NUCLEOTIDE SEQUENCE [LARGE SCALE GENOMIC DNA]</scope>
    <source>
        <strain evidence="2 3">JCM 4205</strain>
    </source>
</reference>
<dbReference type="Proteomes" id="UP000642014">
    <property type="component" value="Unassembled WGS sequence"/>
</dbReference>
<evidence type="ECO:0000313" key="3">
    <source>
        <dbReference type="Proteomes" id="UP000642014"/>
    </source>
</evidence>
<proteinExistence type="predicted"/>
<feature type="region of interest" description="Disordered" evidence="1">
    <location>
        <begin position="30"/>
        <end position="81"/>
    </location>
</feature>
<sequence length="81" mass="8030">MGPVAVGGGLHRLGEGGVLDDGVEQTVQAHGAFHPGTGGADNANGPTRRTGRVVPDAFGPGVPSLRRATVTRPKEPGHSGG</sequence>
<evidence type="ECO:0000256" key="1">
    <source>
        <dbReference type="SAM" id="MobiDB-lite"/>
    </source>
</evidence>
<accession>A0AAV4KR67</accession>
<organism evidence="2 3">
    <name type="scientific">Streptomyces cinereoruber</name>
    <dbReference type="NCBI Taxonomy" id="67260"/>
    <lineage>
        <taxon>Bacteria</taxon>
        <taxon>Bacillati</taxon>
        <taxon>Actinomycetota</taxon>
        <taxon>Actinomycetes</taxon>
        <taxon>Kitasatosporales</taxon>
        <taxon>Streptomycetaceae</taxon>
        <taxon>Streptomyces</taxon>
    </lineage>
</organism>
<protein>
    <submittedName>
        <fullName evidence="2">Uncharacterized protein</fullName>
    </submittedName>
</protein>
<dbReference type="AlphaFoldDB" id="A0AAV4KR67"/>
<feature type="compositionally biased region" description="Basic and acidic residues" evidence="1">
    <location>
        <begin position="72"/>
        <end position="81"/>
    </location>
</feature>